<feature type="compositionally biased region" description="Acidic residues" evidence="1">
    <location>
        <begin position="312"/>
        <end position="321"/>
    </location>
</feature>
<feature type="compositionally biased region" description="Pro residues" evidence="1">
    <location>
        <begin position="358"/>
        <end position="373"/>
    </location>
</feature>
<dbReference type="EMBL" id="BJVI01000020">
    <property type="protein sequence ID" value="GEL18425.1"/>
    <property type="molecule type" value="Genomic_DNA"/>
</dbReference>
<dbReference type="RefSeq" id="WP_028930787.1">
    <property type="nucleotide sequence ID" value="NZ_AUII01000014.1"/>
</dbReference>
<feature type="region of interest" description="Disordered" evidence="1">
    <location>
        <begin position="200"/>
        <end position="619"/>
    </location>
</feature>
<evidence type="ECO:0000313" key="3">
    <source>
        <dbReference type="Proteomes" id="UP000321328"/>
    </source>
</evidence>
<reference evidence="2 3" key="1">
    <citation type="submission" date="2019-07" db="EMBL/GenBank/DDBJ databases">
        <title>Whole genome shotgun sequence of Pseudonocardia asaccharolytica NBRC 16224.</title>
        <authorList>
            <person name="Hosoyama A."/>
            <person name="Uohara A."/>
            <person name="Ohji S."/>
            <person name="Ichikawa N."/>
        </authorList>
    </citation>
    <scope>NUCLEOTIDE SEQUENCE [LARGE SCALE GENOMIC DNA]</scope>
    <source>
        <strain evidence="2 3">NBRC 16224</strain>
    </source>
</reference>
<dbReference type="Proteomes" id="UP000321328">
    <property type="component" value="Unassembled WGS sequence"/>
</dbReference>
<keyword evidence="3" id="KW-1185">Reference proteome</keyword>
<comment type="caution">
    <text evidence="2">The sequence shown here is derived from an EMBL/GenBank/DDBJ whole genome shotgun (WGS) entry which is preliminary data.</text>
</comment>
<feature type="compositionally biased region" description="Basic and acidic residues" evidence="1">
    <location>
        <begin position="537"/>
        <end position="546"/>
    </location>
</feature>
<feature type="compositionally biased region" description="Acidic residues" evidence="1">
    <location>
        <begin position="453"/>
        <end position="466"/>
    </location>
</feature>
<feature type="compositionally biased region" description="Low complexity" evidence="1">
    <location>
        <begin position="338"/>
        <end position="357"/>
    </location>
</feature>
<dbReference type="AlphaFoldDB" id="A0A511D0U4"/>
<gene>
    <name evidence="2" type="ORF">PA7_22620</name>
</gene>
<proteinExistence type="predicted"/>
<sequence>MARTGTPALTMHELLLALAGRVDDDLLAQSRELVAIGEDTQALELLAATLVADRTALPSQVRETVVALGQSLRIGLDAERELVPARREGGTTHRFDADAGGPAAAARIGTVLAGAAHRPPGCRTWLTWRITPAGSAPGPLPYPVILVEIAAEAAFEEHLADVMAYRFAATLDRAGTAASVEVFVAGTALPSYHAAALKSARPVPDASPPAPRRPAAHVRPRSTPPPPTPGRAPSVDGVPPRPVPPQHPAPRLAADPSAVDVPTVGLRLGPAGPPAGGGYVQGPPAALPPAPNAHPAAERSDADVAPVQEPPVEAEADDEGDGMAAASPGGRPDPLNGPLRQPLLDPLLDPTSAIPEPQASPRPPAPLKPPAAPRPSAATEPPQQPWADEWASGEWAMPAPSVPAEDSGTAAPTDEVATDAAEEQGAIDQPDTGRAAGPSARLTDAAPGAEQQDPAEPDLFEPDLFEPESTQPDRDPSDLGQPDPGRSGPPRPESTRPDHPQPMTGPAAPRPVRRRAPHQATGEPPAPEGGRRRARHRSDPDPEEQRGAGAPPPAAGGGDPTESAADPTLTLSDTERDLLSQLRAELAARERAPRHADPVNEHSNGFTPPHPIGPPELNN</sequence>
<evidence type="ECO:0000313" key="2">
    <source>
        <dbReference type="EMBL" id="GEL18425.1"/>
    </source>
</evidence>
<accession>A0A511D0U4</accession>
<evidence type="ECO:0000256" key="1">
    <source>
        <dbReference type="SAM" id="MobiDB-lite"/>
    </source>
</evidence>
<feature type="compositionally biased region" description="Pro residues" evidence="1">
    <location>
        <begin position="239"/>
        <end position="248"/>
    </location>
</feature>
<dbReference type="STRING" id="1123024.GCA_000423625_03163"/>
<feature type="compositionally biased region" description="Basic and acidic residues" evidence="1">
    <location>
        <begin position="586"/>
        <end position="600"/>
    </location>
</feature>
<organism evidence="2 3">
    <name type="scientific">Pseudonocardia asaccharolytica DSM 44247 = NBRC 16224</name>
    <dbReference type="NCBI Taxonomy" id="1123024"/>
    <lineage>
        <taxon>Bacteria</taxon>
        <taxon>Bacillati</taxon>
        <taxon>Actinomycetota</taxon>
        <taxon>Actinomycetes</taxon>
        <taxon>Pseudonocardiales</taxon>
        <taxon>Pseudonocardiaceae</taxon>
        <taxon>Pseudonocardia</taxon>
    </lineage>
</organism>
<protein>
    <submittedName>
        <fullName evidence="2">Uncharacterized protein</fullName>
    </submittedName>
</protein>
<dbReference type="OrthoDB" id="5168860at2"/>
<feature type="compositionally biased region" description="Pro residues" evidence="1">
    <location>
        <begin position="608"/>
        <end position="619"/>
    </location>
</feature>
<name>A0A511D0U4_9PSEU</name>